<dbReference type="InterPro" id="IPR013324">
    <property type="entry name" value="RNA_pol_sigma_r3/r4-like"/>
</dbReference>
<accession>A0A2N5C1X3</accession>
<reference evidence="7 8" key="1">
    <citation type="submission" date="2017-12" db="EMBL/GenBank/DDBJ databases">
        <title>Genome sequence of the active heterotrophic nitrifier-denitrifier, Cupriavidus pauculus UM1.</title>
        <authorList>
            <person name="Putonti C."/>
            <person name="Castignetti D."/>
        </authorList>
    </citation>
    <scope>NUCLEOTIDE SEQUENCE [LARGE SCALE GENOMIC DNA]</scope>
    <source>
        <strain evidence="7 8">UM1</strain>
    </source>
</reference>
<dbReference type="Gene3D" id="1.10.10.10">
    <property type="entry name" value="Winged helix-like DNA-binding domain superfamily/Winged helix DNA-binding domain"/>
    <property type="match status" value="1"/>
</dbReference>
<dbReference type="InterPro" id="IPR013325">
    <property type="entry name" value="RNA_pol_sigma_r2"/>
</dbReference>
<evidence type="ECO:0000256" key="3">
    <source>
        <dbReference type="ARBA" id="ARBA00023082"/>
    </source>
</evidence>
<dbReference type="EMBL" id="PJRP01000035">
    <property type="protein sequence ID" value="PLP96208.1"/>
    <property type="molecule type" value="Genomic_DNA"/>
</dbReference>
<dbReference type="InterPro" id="IPR007627">
    <property type="entry name" value="RNA_pol_sigma70_r2"/>
</dbReference>
<dbReference type="SUPFAM" id="SSF88946">
    <property type="entry name" value="Sigma2 domain of RNA polymerase sigma factors"/>
    <property type="match status" value="1"/>
</dbReference>
<protein>
    <submittedName>
        <fullName evidence="7">RNA polymerase subunit sigma-24</fullName>
    </submittedName>
</protein>
<proteinExistence type="inferred from homology"/>
<keyword evidence="2" id="KW-0805">Transcription regulation</keyword>
<evidence type="ECO:0000256" key="2">
    <source>
        <dbReference type="ARBA" id="ARBA00023015"/>
    </source>
</evidence>
<dbReference type="GO" id="GO:0003677">
    <property type="term" value="F:DNA binding"/>
    <property type="evidence" value="ECO:0007669"/>
    <property type="project" value="InterPro"/>
</dbReference>
<gene>
    <name evidence="7" type="ORF">CYJ10_33445</name>
</gene>
<name>A0A2N5C1X3_9BURK</name>
<dbReference type="AlphaFoldDB" id="A0A2N5C1X3"/>
<dbReference type="GO" id="GO:0006352">
    <property type="term" value="P:DNA-templated transcription initiation"/>
    <property type="evidence" value="ECO:0007669"/>
    <property type="project" value="InterPro"/>
</dbReference>
<dbReference type="InterPro" id="IPR036388">
    <property type="entry name" value="WH-like_DNA-bd_sf"/>
</dbReference>
<dbReference type="InterPro" id="IPR039425">
    <property type="entry name" value="RNA_pol_sigma-70-like"/>
</dbReference>
<evidence type="ECO:0000313" key="8">
    <source>
        <dbReference type="Proteomes" id="UP000234341"/>
    </source>
</evidence>
<evidence type="ECO:0000313" key="7">
    <source>
        <dbReference type="EMBL" id="PLP96208.1"/>
    </source>
</evidence>
<dbReference type="InterPro" id="IPR013249">
    <property type="entry name" value="RNA_pol_sigma70_r4_t2"/>
</dbReference>
<organism evidence="7 8">
    <name type="scientific">Cupriavidus pauculus</name>
    <dbReference type="NCBI Taxonomy" id="82633"/>
    <lineage>
        <taxon>Bacteria</taxon>
        <taxon>Pseudomonadati</taxon>
        <taxon>Pseudomonadota</taxon>
        <taxon>Betaproteobacteria</taxon>
        <taxon>Burkholderiales</taxon>
        <taxon>Burkholderiaceae</taxon>
        <taxon>Cupriavidus</taxon>
    </lineage>
</organism>
<dbReference type="PANTHER" id="PTHR43133:SF62">
    <property type="entry name" value="RNA POLYMERASE SIGMA FACTOR SIGZ"/>
    <property type="match status" value="1"/>
</dbReference>
<sequence>MIDAATQPRYGHIRGELPSGCRRATYNRYVTRCTESRVALPSPLPDEPDPLETLLGRVAIGDRQALRAVYELSAPKLFGLALRITGKRDLAEDVVQESFVSIWHHAGDYRPQLAAPMTWMTTIVRNRALDALRRTAAARLASATPLDDAPEADLADAAAGPAELAQASQQARALNRCLQRLEPGQRQAIVQAYLHDMSHSELAARMHAPLGTIKSWIRRGLERLRACLESAP</sequence>
<evidence type="ECO:0000259" key="5">
    <source>
        <dbReference type="Pfam" id="PF04542"/>
    </source>
</evidence>
<comment type="similarity">
    <text evidence="1">Belongs to the sigma-70 factor family. ECF subfamily.</text>
</comment>
<dbReference type="SUPFAM" id="SSF88659">
    <property type="entry name" value="Sigma3 and sigma4 domains of RNA polymerase sigma factors"/>
    <property type="match status" value="1"/>
</dbReference>
<feature type="domain" description="RNA polymerase sigma-70 region 2" evidence="5">
    <location>
        <begin position="70"/>
        <end position="136"/>
    </location>
</feature>
<dbReference type="Pfam" id="PF08281">
    <property type="entry name" value="Sigma70_r4_2"/>
    <property type="match status" value="1"/>
</dbReference>
<evidence type="ECO:0000256" key="1">
    <source>
        <dbReference type="ARBA" id="ARBA00010641"/>
    </source>
</evidence>
<dbReference type="Gene3D" id="1.10.1740.10">
    <property type="match status" value="1"/>
</dbReference>
<evidence type="ECO:0000256" key="4">
    <source>
        <dbReference type="ARBA" id="ARBA00023163"/>
    </source>
</evidence>
<dbReference type="Pfam" id="PF04542">
    <property type="entry name" value="Sigma70_r2"/>
    <property type="match status" value="1"/>
</dbReference>
<feature type="domain" description="RNA polymerase sigma factor 70 region 4 type 2" evidence="6">
    <location>
        <begin position="172"/>
        <end position="224"/>
    </location>
</feature>
<dbReference type="OrthoDB" id="9784272at2"/>
<dbReference type="CDD" id="cd06171">
    <property type="entry name" value="Sigma70_r4"/>
    <property type="match status" value="1"/>
</dbReference>
<dbReference type="NCBIfam" id="TIGR02937">
    <property type="entry name" value="sigma70-ECF"/>
    <property type="match status" value="1"/>
</dbReference>
<evidence type="ECO:0000259" key="6">
    <source>
        <dbReference type="Pfam" id="PF08281"/>
    </source>
</evidence>
<keyword evidence="4" id="KW-0804">Transcription</keyword>
<dbReference type="GO" id="GO:0016987">
    <property type="term" value="F:sigma factor activity"/>
    <property type="evidence" value="ECO:0007669"/>
    <property type="project" value="UniProtKB-KW"/>
</dbReference>
<dbReference type="PANTHER" id="PTHR43133">
    <property type="entry name" value="RNA POLYMERASE ECF-TYPE SIGMA FACTO"/>
    <property type="match status" value="1"/>
</dbReference>
<dbReference type="InterPro" id="IPR014284">
    <property type="entry name" value="RNA_pol_sigma-70_dom"/>
</dbReference>
<keyword evidence="3" id="KW-0731">Sigma factor</keyword>
<dbReference type="Proteomes" id="UP000234341">
    <property type="component" value="Unassembled WGS sequence"/>
</dbReference>
<comment type="caution">
    <text evidence="7">The sequence shown here is derived from an EMBL/GenBank/DDBJ whole genome shotgun (WGS) entry which is preliminary data.</text>
</comment>